<sequence>MTEPVVIEAAMYIALGFFLATLLAAAIFPAIYKRAVRLTKEAMKAVNPASFIEVRAAQDVERAKHALALRKAERLAENERQNSAKHRLEAGRLTTDMVKMQTSHAQELSALKAELEAAQQKAGGRKARSSALATELEKTRARLAETEQALAAARADADLLKKAEPVVAWAPSDDMMALTTITGLEAQIATLKGQLAQTEGGARADQASDPLLQTNETELRAMVAKLEANLVDAETQYISAQAEVTRLSLVLDQSKEPTDDQVQKLQRDLKWAENEKARLTAIVHDRERTLERARAQVGKLRQDLRAAPELASVRSELAALTAQISSGRKPSAAGKAKPAKAVAKPGSSKAVSPSSPATAEKTAKPASKPSEAAIANANALVNRIVRSSRANADQSDRVAPTAAPTPKTPSAGSARPQASNKKSGEVSARPSTDNGAMAETKAAAKPNTAKRTGTPGTKKRDVA</sequence>
<feature type="region of interest" description="Disordered" evidence="2">
    <location>
        <begin position="388"/>
        <end position="463"/>
    </location>
</feature>
<keyword evidence="3" id="KW-0812">Transmembrane</keyword>
<feature type="coiled-coil region" evidence="1">
    <location>
        <begin position="216"/>
        <end position="303"/>
    </location>
</feature>
<evidence type="ECO:0000313" key="5">
    <source>
        <dbReference type="Proteomes" id="UP000705379"/>
    </source>
</evidence>
<feature type="transmembrane region" description="Helical" evidence="3">
    <location>
        <begin position="12"/>
        <end position="32"/>
    </location>
</feature>
<proteinExistence type="predicted"/>
<feature type="compositionally biased region" description="Low complexity" evidence="2">
    <location>
        <begin position="399"/>
        <end position="411"/>
    </location>
</feature>
<feature type="compositionally biased region" description="Low complexity" evidence="2">
    <location>
        <begin position="325"/>
        <end position="352"/>
    </location>
</feature>
<keyword evidence="1" id="KW-0175">Coiled coil</keyword>
<keyword evidence="3" id="KW-0472">Membrane</keyword>
<dbReference type="EMBL" id="QTKU01000002">
    <property type="protein sequence ID" value="MBS8260930.1"/>
    <property type="molecule type" value="Genomic_DNA"/>
</dbReference>
<evidence type="ECO:0000256" key="1">
    <source>
        <dbReference type="SAM" id="Coils"/>
    </source>
</evidence>
<keyword evidence="3" id="KW-1133">Transmembrane helix</keyword>
<evidence type="ECO:0000313" key="4">
    <source>
        <dbReference type="EMBL" id="MBS8260930.1"/>
    </source>
</evidence>
<dbReference type="AlphaFoldDB" id="A0A944CEF7"/>
<reference evidence="4" key="1">
    <citation type="submission" date="2018-08" db="EMBL/GenBank/DDBJ databases">
        <authorList>
            <person name="Jin W."/>
            <person name="Wang H."/>
            <person name="Yang Y."/>
            <person name="Li M."/>
            <person name="Liu J."/>
        </authorList>
    </citation>
    <scope>NUCLEOTIDE SEQUENCE</scope>
    <source>
        <strain evidence="4">AESS21</strain>
    </source>
</reference>
<accession>A0A944CEF7</accession>
<comment type="caution">
    <text evidence="4">The sequence shown here is derived from an EMBL/GenBank/DDBJ whole genome shotgun (WGS) entry which is preliminary data.</text>
</comment>
<feature type="coiled-coil region" evidence="1">
    <location>
        <begin position="69"/>
        <end position="163"/>
    </location>
</feature>
<reference evidence="4" key="2">
    <citation type="journal article" date="2021" name="Microorganisms">
        <title>Bacterial Dimethylsulfoniopropionate Biosynthesis in the East China Sea.</title>
        <authorList>
            <person name="Liu J."/>
            <person name="Zhang Y."/>
            <person name="Liu J."/>
            <person name="Zhong H."/>
            <person name="Williams B.T."/>
            <person name="Zheng Y."/>
            <person name="Curson A.R.J."/>
            <person name="Sun C."/>
            <person name="Sun H."/>
            <person name="Song D."/>
            <person name="Wagner Mackenzie B."/>
            <person name="Bermejo Martinez A."/>
            <person name="Todd J.D."/>
            <person name="Zhang X.H."/>
        </authorList>
    </citation>
    <scope>NUCLEOTIDE SEQUENCE</scope>
    <source>
        <strain evidence="4">AESS21</strain>
    </source>
</reference>
<dbReference type="Gene3D" id="1.10.287.1490">
    <property type="match status" value="1"/>
</dbReference>
<gene>
    <name evidence="4" type="ORF">DYI23_11915</name>
</gene>
<protein>
    <submittedName>
        <fullName evidence="4">Uncharacterized protein</fullName>
    </submittedName>
</protein>
<dbReference type="Proteomes" id="UP000705379">
    <property type="component" value="Unassembled WGS sequence"/>
</dbReference>
<organism evidence="4 5">
    <name type="scientific">Roseibium polysiphoniae</name>
    <dbReference type="NCBI Taxonomy" id="2571221"/>
    <lineage>
        <taxon>Bacteria</taxon>
        <taxon>Pseudomonadati</taxon>
        <taxon>Pseudomonadota</taxon>
        <taxon>Alphaproteobacteria</taxon>
        <taxon>Hyphomicrobiales</taxon>
        <taxon>Stappiaceae</taxon>
        <taxon>Roseibium</taxon>
    </lineage>
</organism>
<evidence type="ECO:0000256" key="3">
    <source>
        <dbReference type="SAM" id="Phobius"/>
    </source>
</evidence>
<feature type="region of interest" description="Disordered" evidence="2">
    <location>
        <begin position="323"/>
        <end position="371"/>
    </location>
</feature>
<evidence type="ECO:0000256" key="2">
    <source>
        <dbReference type="SAM" id="MobiDB-lite"/>
    </source>
</evidence>
<name>A0A944CEF7_9HYPH</name>